<keyword evidence="1" id="KW-1185">Reference proteome</keyword>
<evidence type="ECO:0000313" key="2">
    <source>
        <dbReference type="WBParaSite" id="TREG1_54620.1"/>
    </source>
</evidence>
<proteinExistence type="predicted"/>
<dbReference type="AlphaFoldDB" id="A0A183WVV7"/>
<evidence type="ECO:0000313" key="1">
    <source>
        <dbReference type="Proteomes" id="UP000050795"/>
    </source>
</evidence>
<reference evidence="2" key="2">
    <citation type="submission" date="2023-11" db="UniProtKB">
        <authorList>
            <consortium name="WormBaseParasite"/>
        </authorList>
    </citation>
    <scope>IDENTIFICATION</scope>
</reference>
<name>A0A183WVV7_TRIRE</name>
<organism evidence="1 2">
    <name type="scientific">Trichobilharzia regenti</name>
    <name type="common">Nasal bird schistosome</name>
    <dbReference type="NCBI Taxonomy" id="157069"/>
    <lineage>
        <taxon>Eukaryota</taxon>
        <taxon>Metazoa</taxon>
        <taxon>Spiralia</taxon>
        <taxon>Lophotrochozoa</taxon>
        <taxon>Platyhelminthes</taxon>
        <taxon>Trematoda</taxon>
        <taxon>Digenea</taxon>
        <taxon>Strigeidida</taxon>
        <taxon>Schistosomatoidea</taxon>
        <taxon>Schistosomatidae</taxon>
        <taxon>Trichobilharzia</taxon>
    </lineage>
</organism>
<dbReference type="WBParaSite" id="TREG1_54620.1">
    <property type="protein sequence ID" value="TREG1_54620.1"/>
    <property type="gene ID" value="TREG1_54620"/>
</dbReference>
<dbReference type="OrthoDB" id="6274292at2759"/>
<protein>
    <submittedName>
        <fullName evidence="2">Uncharacterized protein</fullName>
    </submittedName>
</protein>
<dbReference type="Proteomes" id="UP000050795">
    <property type="component" value="Unassembled WGS sequence"/>
</dbReference>
<accession>A0A183WVV7</accession>
<reference evidence="1" key="1">
    <citation type="submission" date="2022-06" db="EMBL/GenBank/DDBJ databases">
        <authorList>
            <person name="Berger JAMES D."/>
            <person name="Berger JAMES D."/>
        </authorList>
    </citation>
    <scope>NUCLEOTIDE SEQUENCE [LARGE SCALE GENOMIC DNA]</scope>
</reference>
<sequence length="122" mass="14204">MDAHKGPPIFNHFVKEKPQTTNQQYGFFYREEQSEGNKKEEQQIICETLESIEKNKNKPKWASDKPLLAKKVTYYTAPPLKKYRKECEVSSGRKEPDTRLTRVKGIQLWHAHTGSLVNVKPC</sequence>